<organism evidence="1 2">
    <name type="scientific">Chryseobacterium cucumeris</name>
    <dbReference type="NCBI Taxonomy" id="1813611"/>
    <lineage>
        <taxon>Bacteria</taxon>
        <taxon>Pseudomonadati</taxon>
        <taxon>Bacteroidota</taxon>
        <taxon>Flavobacteriia</taxon>
        <taxon>Flavobacteriales</taxon>
        <taxon>Weeksellaceae</taxon>
        <taxon>Chryseobacterium group</taxon>
        <taxon>Chryseobacterium</taxon>
    </lineage>
</organism>
<proteinExistence type="predicted"/>
<sequence length="269" mass="32372">MKVLTIKESELTCNRLDGGGVPIYYHNGSPFTGIVLRYYDTGELFCEEEYKDGYQEGWFRSYHKNGKKYTEYKAHNNVEYNGTYKNHFIMKEEKIDKIIISLKDVKKNGLYNPDGTYVGFDVRIEDYKENPEWNEFDFKKEVFEELLGDDFGKKDFYYEPNTWEFVVDALENKIRDVLKTMKKVPEEHTKNPMEYLKTYKNEHFDPITNRSIFYEDVKEFLGELYHYNIRENVRDKNLYYFQLFYNHLKSSFKEGFPLYITAATIEDQK</sequence>
<protein>
    <recommendedName>
        <fullName evidence="3">MORN repeat variant</fullName>
    </recommendedName>
</protein>
<evidence type="ECO:0000313" key="2">
    <source>
        <dbReference type="Proteomes" id="UP000281899"/>
    </source>
</evidence>
<accession>A0ABX9X6M4</accession>
<dbReference type="EMBL" id="RJTW01000005">
    <property type="protein sequence ID" value="ROH92556.1"/>
    <property type="molecule type" value="Genomic_DNA"/>
</dbReference>
<reference evidence="1 2" key="1">
    <citation type="submission" date="2018-11" db="EMBL/GenBank/DDBJ databases">
        <title>Proposal to divide the Flavobacteriaceae and reorganize its genera based on Amino Acid Identity values calculated from whole genome sequences.</title>
        <authorList>
            <person name="Nicholson A.C."/>
            <person name="Gulvik C.A."/>
            <person name="Whitney A.M."/>
            <person name="Humrighouse B.W."/>
            <person name="Bell M."/>
            <person name="Holmes B."/>
            <person name="Steigerwalt A."/>
            <person name="Villarma A."/>
            <person name="Sheth M."/>
            <person name="Batra D."/>
            <person name="Pryor J."/>
            <person name="Bernardet J.-F."/>
            <person name="Hugo C."/>
            <person name="Kampfer P."/>
            <person name="Newman J."/>
            <person name="Mcquiston J.R."/>
        </authorList>
    </citation>
    <scope>NUCLEOTIDE SEQUENCE [LARGE SCALE GENOMIC DNA]</scope>
    <source>
        <strain evidence="1 2">G0235</strain>
    </source>
</reference>
<evidence type="ECO:0000313" key="1">
    <source>
        <dbReference type="EMBL" id="ROH92556.1"/>
    </source>
</evidence>
<dbReference type="Proteomes" id="UP000281899">
    <property type="component" value="Unassembled WGS sequence"/>
</dbReference>
<gene>
    <name evidence="1" type="ORF">EGI15_10005</name>
</gene>
<keyword evidence="2" id="KW-1185">Reference proteome</keyword>
<comment type="caution">
    <text evidence="1">The sequence shown here is derived from an EMBL/GenBank/DDBJ whole genome shotgun (WGS) entry which is preliminary data.</text>
</comment>
<dbReference type="SUPFAM" id="SSF82185">
    <property type="entry name" value="Histone H3 K4-specific methyltransferase SET7/9 N-terminal domain"/>
    <property type="match status" value="1"/>
</dbReference>
<evidence type="ECO:0008006" key="3">
    <source>
        <dbReference type="Google" id="ProtNLM"/>
    </source>
</evidence>
<name>A0ABX9X6M4_9FLAO</name>